<accession>A0A1C5AGL7</accession>
<keyword evidence="2" id="KW-0808">Transferase</keyword>
<dbReference type="EMBL" id="FMCU01000017">
    <property type="protein sequence ID" value="SCF44340.1"/>
    <property type="molecule type" value="Genomic_DNA"/>
</dbReference>
<dbReference type="Gene3D" id="3.90.1200.10">
    <property type="match status" value="1"/>
</dbReference>
<dbReference type="AlphaFoldDB" id="A0A1C5AGL7"/>
<dbReference type="OrthoDB" id="101887at2"/>
<name>A0A1C5AGL7_9ACTN</name>
<evidence type="ECO:0000313" key="3">
    <source>
        <dbReference type="Proteomes" id="UP000198797"/>
    </source>
</evidence>
<dbReference type="InterPro" id="IPR011009">
    <property type="entry name" value="Kinase-like_dom_sf"/>
</dbReference>
<evidence type="ECO:0000313" key="2">
    <source>
        <dbReference type="EMBL" id="SCF44340.1"/>
    </source>
</evidence>
<dbReference type="Pfam" id="PF01636">
    <property type="entry name" value="APH"/>
    <property type="match status" value="1"/>
</dbReference>
<dbReference type="Proteomes" id="UP000198797">
    <property type="component" value="Unassembled WGS sequence"/>
</dbReference>
<organism evidence="2 3">
    <name type="scientific">Micromonospora matsumotoense</name>
    <dbReference type="NCBI Taxonomy" id="121616"/>
    <lineage>
        <taxon>Bacteria</taxon>
        <taxon>Bacillati</taxon>
        <taxon>Actinomycetota</taxon>
        <taxon>Actinomycetes</taxon>
        <taxon>Micromonosporales</taxon>
        <taxon>Micromonosporaceae</taxon>
        <taxon>Micromonospora</taxon>
    </lineage>
</organism>
<keyword evidence="3" id="KW-1185">Reference proteome</keyword>
<reference evidence="3" key="1">
    <citation type="submission" date="2016-06" db="EMBL/GenBank/DDBJ databases">
        <authorList>
            <person name="Varghese N."/>
            <person name="Submissions Spin"/>
        </authorList>
    </citation>
    <scope>NUCLEOTIDE SEQUENCE [LARGE SCALE GENOMIC DNA]</scope>
    <source>
        <strain evidence="3">DSM 44100</strain>
    </source>
</reference>
<dbReference type="InterPro" id="IPR002575">
    <property type="entry name" value="Aminoglycoside_PTrfase"/>
</dbReference>
<feature type="domain" description="Aminoglycoside phosphotransferase" evidence="1">
    <location>
        <begin position="155"/>
        <end position="334"/>
    </location>
</feature>
<gene>
    <name evidence="2" type="ORF">GA0070216_11728</name>
</gene>
<dbReference type="GO" id="GO:0016740">
    <property type="term" value="F:transferase activity"/>
    <property type="evidence" value="ECO:0007669"/>
    <property type="project" value="UniProtKB-KW"/>
</dbReference>
<dbReference type="STRING" id="121616.GA0070216_11728"/>
<sequence length="387" mass="41364">MSRTIRLVLVDTTGRTLGALPDFDVPVPWWQDTVAVVAGARAAYGVEVTVLRVLAGQRGRPPGGHVSYLAEAAGPVGVPLLPAEAVEPAAHPLRVPYAQPGGPAASLAWAAAQLDRLGRPATAVTQERTWNLSAIWRLDGPHGIAWLKQVPVFFRHEAAVLRLLADDPATPTLLAAADEGRMLLDHVPGEDRYGADAAERAAIAAAHHALQVRTTPTLDRLIAAGVPDQRGVALARWLRATLAPHPAADPLLAGLEARLDEVARCGLPDTVVHGDLHPGNVRADGSRHTIIDWGDSFVGHPAFDILRLTEQLPAEPAAALVADWCARWRADVPGCRPERAVTLLRSVAWLRMAAVYAMFLAGIEPSERIYHVKDVPENLARAAAEPV</sequence>
<dbReference type="RefSeq" id="WP_091251465.1">
    <property type="nucleotide sequence ID" value="NZ_FMCU01000017.1"/>
</dbReference>
<proteinExistence type="predicted"/>
<dbReference type="SUPFAM" id="SSF56112">
    <property type="entry name" value="Protein kinase-like (PK-like)"/>
    <property type="match status" value="1"/>
</dbReference>
<evidence type="ECO:0000259" key="1">
    <source>
        <dbReference type="Pfam" id="PF01636"/>
    </source>
</evidence>
<protein>
    <submittedName>
        <fullName evidence="2">Phosphotransferase enzyme family protein</fullName>
    </submittedName>
</protein>